<organism evidence="3 4">
    <name type="scientific">Krasilnikovia cinnamomea</name>
    <dbReference type="NCBI Taxonomy" id="349313"/>
    <lineage>
        <taxon>Bacteria</taxon>
        <taxon>Bacillati</taxon>
        <taxon>Actinomycetota</taxon>
        <taxon>Actinomycetes</taxon>
        <taxon>Micromonosporales</taxon>
        <taxon>Micromonosporaceae</taxon>
        <taxon>Krasilnikovia</taxon>
    </lineage>
</organism>
<dbReference type="GO" id="GO:0016787">
    <property type="term" value="F:hydrolase activity"/>
    <property type="evidence" value="ECO:0007669"/>
    <property type="project" value="UniProtKB-KW"/>
</dbReference>
<dbReference type="Gene3D" id="3.40.50.1820">
    <property type="entry name" value="alpha/beta hydrolase"/>
    <property type="match status" value="1"/>
</dbReference>
<keyword evidence="1" id="KW-0378">Hydrolase</keyword>
<keyword evidence="4" id="KW-1185">Reference proteome</keyword>
<evidence type="ECO:0000313" key="3">
    <source>
        <dbReference type="EMBL" id="RZU52330.1"/>
    </source>
</evidence>
<dbReference type="Proteomes" id="UP000292564">
    <property type="component" value="Unassembled WGS sequence"/>
</dbReference>
<gene>
    <name evidence="3" type="ORF">EV385_4186</name>
</gene>
<dbReference type="InterPro" id="IPR000073">
    <property type="entry name" value="AB_hydrolase_1"/>
</dbReference>
<dbReference type="PRINTS" id="PR00111">
    <property type="entry name" value="ABHYDROLASE"/>
</dbReference>
<dbReference type="Pfam" id="PF00561">
    <property type="entry name" value="Abhydrolase_1"/>
    <property type="match status" value="1"/>
</dbReference>
<evidence type="ECO:0000259" key="2">
    <source>
        <dbReference type="Pfam" id="PF00561"/>
    </source>
</evidence>
<dbReference type="AlphaFoldDB" id="A0A4Q7ZMU0"/>
<dbReference type="InterPro" id="IPR050266">
    <property type="entry name" value="AB_hydrolase_sf"/>
</dbReference>
<protein>
    <submittedName>
        <fullName evidence="3">Pimeloyl-ACP methyl ester carboxylesterase</fullName>
    </submittedName>
</protein>
<sequence>MVEVHGHARAFRLLGTGPTVLLLVHGIGCDGTTWDIVAPALAERYTVIMPDLLGHGRSAKPRADYSIGGYANGLRDLLSALDIDRATVVGHSFGGGVTMQFAYQFPERTDRLVVVAGGGLGSQVSVAFRALTLPGASVALRLSHLPPSRLALGALRAAAGLVAPPALAADLNEAYAVHTGLRDPAARAAFLHVLRHVADWRGQLITMRDRAYLAQGLPTLVVWGDQDHVLPVEHAATAAELMPGAQSVVLPGVGHFPHREAPEEFVHAMIDFVEGTEPKRWDARRWRNLLQTHSGASLPMAVEDAVQ</sequence>
<dbReference type="InterPro" id="IPR000639">
    <property type="entry name" value="Epox_hydrolase-like"/>
</dbReference>
<reference evidence="3 4" key="1">
    <citation type="submission" date="2019-02" db="EMBL/GenBank/DDBJ databases">
        <title>Sequencing the genomes of 1000 actinobacteria strains.</title>
        <authorList>
            <person name="Klenk H.-P."/>
        </authorList>
    </citation>
    <scope>NUCLEOTIDE SEQUENCE [LARGE SCALE GENOMIC DNA]</scope>
    <source>
        <strain evidence="3 4">DSM 45162</strain>
    </source>
</reference>
<dbReference type="GO" id="GO:0016020">
    <property type="term" value="C:membrane"/>
    <property type="evidence" value="ECO:0007669"/>
    <property type="project" value="TreeGrafter"/>
</dbReference>
<evidence type="ECO:0000256" key="1">
    <source>
        <dbReference type="ARBA" id="ARBA00022801"/>
    </source>
</evidence>
<feature type="domain" description="AB hydrolase-1" evidence="2">
    <location>
        <begin position="20"/>
        <end position="260"/>
    </location>
</feature>
<name>A0A4Q7ZMU0_9ACTN</name>
<dbReference type="SUPFAM" id="SSF53474">
    <property type="entry name" value="alpha/beta-Hydrolases"/>
    <property type="match status" value="1"/>
</dbReference>
<dbReference type="PANTHER" id="PTHR43798:SF31">
    <property type="entry name" value="AB HYDROLASE SUPERFAMILY PROTEIN YCLE"/>
    <property type="match status" value="1"/>
</dbReference>
<comment type="caution">
    <text evidence="3">The sequence shown here is derived from an EMBL/GenBank/DDBJ whole genome shotgun (WGS) entry which is preliminary data.</text>
</comment>
<dbReference type="PRINTS" id="PR00412">
    <property type="entry name" value="EPOXHYDRLASE"/>
</dbReference>
<dbReference type="PANTHER" id="PTHR43798">
    <property type="entry name" value="MONOACYLGLYCEROL LIPASE"/>
    <property type="match status" value="1"/>
</dbReference>
<evidence type="ECO:0000313" key="4">
    <source>
        <dbReference type="Proteomes" id="UP000292564"/>
    </source>
</evidence>
<dbReference type="InterPro" id="IPR029058">
    <property type="entry name" value="AB_hydrolase_fold"/>
</dbReference>
<proteinExistence type="predicted"/>
<dbReference type="EMBL" id="SHKY01000001">
    <property type="protein sequence ID" value="RZU52330.1"/>
    <property type="molecule type" value="Genomic_DNA"/>
</dbReference>
<accession>A0A4Q7ZMU0</accession>